<accession>A0A380DYE9</accession>
<dbReference type="Proteomes" id="UP000254502">
    <property type="component" value="Unassembled WGS sequence"/>
</dbReference>
<feature type="transmembrane region" description="Helical" evidence="2">
    <location>
        <begin position="33"/>
        <end position="66"/>
    </location>
</feature>
<protein>
    <submittedName>
        <fullName evidence="3">DNA translocase FtsK</fullName>
    </submittedName>
</protein>
<dbReference type="AlphaFoldDB" id="A0A380DYE9"/>
<reference evidence="3 4" key="1">
    <citation type="submission" date="2018-06" db="EMBL/GenBank/DDBJ databases">
        <authorList>
            <consortium name="Pathogen Informatics"/>
            <person name="Doyle S."/>
        </authorList>
    </citation>
    <scope>NUCLEOTIDE SEQUENCE [LARGE SCALE GENOMIC DNA]</scope>
    <source>
        <strain evidence="3 4">NCTC5664</strain>
    </source>
</reference>
<sequence>MAQAKKKSTAKKKTTSKKRTNSRKKKNDNPIRYVIAILVVVLMVLGVFQLGIIGRLMTASLIIYLGTVDI</sequence>
<name>A0A380DYE9_STAAU</name>
<organism evidence="3 4">
    <name type="scientific">Staphylococcus aureus</name>
    <dbReference type="NCBI Taxonomy" id="1280"/>
    <lineage>
        <taxon>Bacteria</taxon>
        <taxon>Bacillati</taxon>
        <taxon>Bacillota</taxon>
        <taxon>Bacilli</taxon>
        <taxon>Bacillales</taxon>
        <taxon>Staphylococcaceae</taxon>
        <taxon>Staphylococcus</taxon>
    </lineage>
</organism>
<feature type="region of interest" description="Disordered" evidence="1">
    <location>
        <begin position="1"/>
        <end position="26"/>
    </location>
</feature>
<keyword evidence="2" id="KW-0472">Membrane</keyword>
<evidence type="ECO:0000313" key="4">
    <source>
        <dbReference type="Proteomes" id="UP000254502"/>
    </source>
</evidence>
<evidence type="ECO:0000256" key="2">
    <source>
        <dbReference type="SAM" id="Phobius"/>
    </source>
</evidence>
<keyword evidence="2" id="KW-0812">Transmembrane</keyword>
<proteinExistence type="predicted"/>
<gene>
    <name evidence="3" type="primary">ftsK_5</name>
    <name evidence="3" type="ORF">NCTC5664_02202</name>
</gene>
<evidence type="ECO:0000313" key="3">
    <source>
        <dbReference type="EMBL" id="SUK81702.1"/>
    </source>
</evidence>
<keyword evidence="2" id="KW-1133">Transmembrane helix</keyword>
<evidence type="ECO:0000256" key="1">
    <source>
        <dbReference type="SAM" id="MobiDB-lite"/>
    </source>
</evidence>
<dbReference type="EMBL" id="UHAQ01000003">
    <property type="protein sequence ID" value="SUK81702.1"/>
    <property type="molecule type" value="Genomic_DNA"/>
</dbReference>